<comment type="subcellular location">
    <subcellularLocation>
        <location evidence="9">Cytoplasm</location>
    </subcellularLocation>
</comment>
<feature type="binding site" evidence="9">
    <location>
        <position position="41"/>
    </location>
    <ligand>
        <name>substrate</name>
    </ligand>
</feature>
<comment type="cofactor">
    <cofactor evidence="9">
        <name>Mg(2+)</name>
        <dbReference type="ChEBI" id="CHEBI:18420"/>
    </cofactor>
</comment>
<sequence>MTIAVYPGSFDPVTFGHLDIVERGARIFDKVIIAVMVNPHKNPLFSVEERKELIRRAVEHIPNVEVDSFPGLLVNYVQKKNASVIIKGLRAVSDFESELQMASMNKHMYNDAETFFLPTSTKYSHLSSSIIKEIARHGGPISDFVPPHVEQAIREKYSL</sequence>
<dbReference type="HAMAP" id="MF_00151">
    <property type="entry name" value="PPAT_bact"/>
    <property type="match status" value="1"/>
</dbReference>
<dbReference type="PANTHER" id="PTHR21342:SF1">
    <property type="entry name" value="PHOSPHOPANTETHEINE ADENYLYLTRANSFERASE"/>
    <property type="match status" value="1"/>
</dbReference>
<dbReference type="GO" id="GO:0005524">
    <property type="term" value="F:ATP binding"/>
    <property type="evidence" value="ECO:0007669"/>
    <property type="project" value="UniProtKB-KW"/>
</dbReference>
<dbReference type="Gene3D" id="3.40.50.620">
    <property type="entry name" value="HUPs"/>
    <property type="match status" value="1"/>
</dbReference>
<dbReference type="PANTHER" id="PTHR21342">
    <property type="entry name" value="PHOSPHOPANTETHEINE ADENYLYLTRANSFERASE"/>
    <property type="match status" value="1"/>
</dbReference>
<evidence type="ECO:0000256" key="6">
    <source>
        <dbReference type="ARBA" id="ARBA00022842"/>
    </source>
</evidence>
<dbReference type="InterPro" id="IPR014729">
    <property type="entry name" value="Rossmann-like_a/b/a_fold"/>
</dbReference>
<dbReference type="RefSeq" id="WP_282200509.1">
    <property type="nucleotide sequence ID" value="NZ_BOQE01000001.1"/>
</dbReference>
<dbReference type="AlphaFoldDB" id="A0AAV4LIF2"/>
<evidence type="ECO:0000256" key="3">
    <source>
        <dbReference type="ARBA" id="ARBA00022695"/>
    </source>
</evidence>
<dbReference type="GO" id="GO:0015937">
    <property type="term" value="P:coenzyme A biosynthetic process"/>
    <property type="evidence" value="ECO:0007669"/>
    <property type="project" value="UniProtKB-UniRule"/>
</dbReference>
<dbReference type="CDD" id="cd02163">
    <property type="entry name" value="PPAT"/>
    <property type="match status" value="1"/>
</dbReference>
<feature type="binding site" evidence="9">
    <location>
        <position position="17"/>
    </location>
    <ligand>
        <name>ATP</name>
        <dbReference type="ChEBI" id="CHEBI:30616"/>
    </ligand>
</feature>
<evidence type="ECO:0000256" key="7">
    <source>
        <dbReference type="ARBA" id="ARBA00022993"/>
    </source>
</evidence>
<dbReference type="GO" id="GO:0005737">
    <property type="term" value="C:cytoplasm"/>
    <property type="evidence" value="ECO:0007669"/>
    <property type="project" value="UniProtKB-SubCell"/>
</dbReference>
<keyword evidence="4 9" id="KW-0547">Nucleotide-binding</keyword>
<evidence type="ECO:0000313" key="12">
    <source>
        <dbReference type="Proteomes" id="UP001057291"/>
    </source>
</evidence>
<comment type="function">
    <text evidence="9">Reversibly transfers an adenylyl group from ATP to 4'-phosphopantetheine, yielding dephospho-CoA (dPCoA) and pyrophosphate.</text>
</comment>
<dbReference type="Pfam" id="PF01467">
    <property type="entry name" value="CTP_transf_like"/>
    <property type="match status" value="1"/>
</dbReference>
<keyword evidence="3 9" id="KW-0548">Nucleotidyltransferase</keyword>
<dbReference type="NCBIfam" id="TIGR01510">
    <property type="entry name" value="coaD_prev_kdtB"/>
    <property type="match status" value="1"/>
</dbReference>
<keyword evidence="6 9" id="KW-0460">Magnesium</keyword>
<feature type="binding site" evidence="9">
    <location>
        <begin position="9"/>
        <end position="10"/>
    </location>
    <ligand>
        <name>ATP</name>
        <dbReference type="ChEBI" id="CHEBI:30616"/>
    </ligand>
</feature>
<evidence type="ECO:0000259" key="10">
    <source>
        <dbReference type="Pfam" id="PF01467"/>
    </source>
</evidence>
<comment type="catalytic activity">
    <reaction evidence="8 9">
        <text>(R)-4'-phosphopantetheine + ATP + H(+) = 3'-dephospho-CoA + diphosphate</text>
        <dbReference type="Rhea" id="RHEA:19801"/>
        <dbReference type="ChEBI" id="CHEBI:15378"/>
        <dbReference type="ChEBI" id="CHEBI:30616"/>
        <dbReference type="ChEBI" id="CHEBI:33019"/>
        <dbReference type="ChEBI" id="CHEBI:57328"/>
        <dbReference type="ChEBI" id="CHEBI:61723"/>
        <dbReference type="EC" id="2.7.7.3"/>
    </reaction>
</comment>
<evidence type="ECO:0000256" key="1">
    <source>
        <dbReference type="ARBA" id="ARBA00022490"/>
    </source>
</evidence>
<keyword evidence="5 9" id="KW-0067">ATP-binding</keyword>
<dbReference type="NCBIfam" id="TIGR00125">
    <property type="entry name" value="cyt_tran_rel"/>
    <property type="match status" value="1"/>
</dbReference>
<dbReference type="Proteomes" id="UP001057291">
    <property type="component" value="Unassembled WGS sequence"/>
</dbReference>
<feature type="domain" description="Cytidyltransferase-like" evidence="10">
    <location>
        <begin position="5"/>
        <end position="133"/>
    </location>
</feature>
<comment type="caution">
    <text evidence="11">The sequence shown here is derived from an EMBL/GenBank/DDBJ whole genome shotgun (WGS) entry which is preliminary data.</text>
</comment>
<evidence type="ECO:0000256" key="4">
    <source>
        <dbReference type="ARBA" id="ARBA00022741"/>
    </source>
</evidence>
<evidence type="ECO:0000313" key="11">
    <source>
        <dbReference type="EMBL" id="GIM47543.1"/>
    </source>
</evidence>
<dbReference type="PRINTS" id="PR01020">
    <property type="entry name" value="LPSBIOSNTHSS"/>
</dbReference>
<keyword evidence="1 9" id="KW-0963">Cytoplasm</keyword>
<dbReference type="EMBL" id="BOQE01000001">
    <property type="protein sequence ID" value="GIM47543.1"/>
    <property type="molecule type" value="Genomic_DNA"/>
</dbReference>
<feature type="binding site" evidence="9">
    <location>
        <position position="98"/>
    </location>
    <ligand>
        <name>ATP</name>
        <dbReference type="ChEBI" id="CHEBI:30616"/>
    </ligand>
</feature>
<comment type="similarity">
    <text evidence="9">Belongs to the bacterial CoaD family.</text>
</comment>
<dbReference type="SUPFAM" id="SSF52374">
    <property type="entry name" value="Nucleotidylyl transferase"/>
    <property type="match status" value="1"/>
</dbReference>
<proteinExistence type="inferred from homology"/>
<feature type="binding site" evidence="9">
    <location>
        <position position="9"/>
    </location>
    <ligand>
        <name>substrate</name>
    </ligand>
</feature>
<comment type="pathway">
    <text evidence="9">Cofactor biosynthesis; coenzyme A biosynthesis; CoA from (R)-pantothenate: step 4/5.</text>
</comment>
<evidence type="ECO:0000256" key="9">
    <source>
        <dbReference type="HAMAP-Rule" id="MF_00151"/>
    </source>
</evidence>
<feature type="binding site" evidence="9">
    <location>
        <begin position="88"/>
        <end position="90"/>
    </location>
    <ligand>
        <name>ATP</name>
        <dbReference type="ChEBI" id="CHEBI:30616"/>
    </ligand>
</feature>
<evidence type="ECO:0000256" key="2">
    <source>
        <dbReference type="ARBA" id="ARBA00022679"/>
    </source>
</evidence>
<protein>
    <recommendedName>
        <fullName evidence="9">Phosphopantetheine adenylyltransferase</fullName>
        <ecNumber evidence="9">2.7.7.3</ecNumber>
    </recommendedName>
    <alternativeName>
        <fullName evidence="9">Dephospho-CoA pyrophosphorylase</fullName>
    </alternativeName>
    <alternativeName>
        <fullName evidence="9">Pantetheine-phosphate adenylyltransferase</fullName>
        <shortName evidence="9">PPAT</shortName>
    </alternativeName>
</protein>
<feature type="site" description="Transition state stabilizer" evidence="9">
    <location>
        <position position="17"/>
    </location>
</feature>
<reference evidence="11" key="1">
    <citation type="journal article" date="2023" name="Int. J. Syst. Evol. Microbiol.">
        <title>Collibacillus ludicampi gen. nov., sp. nov., a new soil bacterium of the family Alicyclobacillaceae.</title>
        <authorList>
            <person name="Jojima T."/>
            <person name="Ioku Y."/>
            <person name="Fukuta Y."/>
            <person name="Shirasaka N."/>
            <person name="Matsumura Y."/>
            <person name="Mori M."/>
        </authorList>
    </citation>
    <scope>NUCLEOTIDE SEQUENCE</scope>
    <source>
        <strain evidence="11">TP075</strain>
    </source>
</reference>
<feature type="binding site" evidence="9">
    <location>
        <begin position="123"/>
        <end position="129"/>
    </location>
    <ligand>
        <name>ATP</name>
        <dbReference type="ChEBI" id="CHEBI:30616"/>
    </ligand>
</feature>
<evidence type="ECO:0000256" key="5">
    <source>
        <dbReference type="ARBA" id="ARBA00022840"/>
    </source>
</evidence>
<feature type="binding site" evidence="9">
    <location>
        <position position="73"/>
    </location>
    <ligand>
        <name>substrate</name>
    </ligand>
</feature>
<dbReference type="GO" id="GO:0004595">
    <property type="term" value="F:pantetheine-phosphate adenylyltransferase activity"/>
    <property type="evidence" value="ECO:0007669"/>
    <property type="project" value="UniProtKB-UniRule"/>
</dbReference>
<dbReference type="InterPro" id="IPR004821">
    <property type="entry name" value="Cyt_trans-like"/>
</dbReference>
<dbReference type="EC" id="2.7.7.3" evidence="9"/>
<evidence type="ECO:0000256" key="8">
    <source>
        <dbReference type="ARBA" id="ARBA00029346"/>
    </source>
</evidence>
<dbReference type="InterPro" id="IPR001980">
    <property type="entry name" value="PPAT"/>
</dbReference>
<name>A0AAV4LIF2_9BACL</name>
<comment type="subunit">
    <text evidence="9">Homohexamer.</text>
</comment>
<accession>A0AAV4LIF2</accession>
<gene>
    <name evidence="9 11" type="primary">coaD</name>
    <name evidence="11" type="ORF">DNHGIG_30920</name>
</gene>
<organism evidence="11 12">
    <name type="scientific">Collibacillus ludicampi</name>
    <dbReference type="NCBI Taxonomy" id="2771369"/>
    <lineage>
        <taxon>Bacteria</taxon>
        <taxon>Bacillati</taxon>
        <taxon>Bacillota</taxon>
        <taxon>Bacilli</taxon>
        <taxon>Bacillales</taxon>
        <taxon>Alicyclobacillaceae</taxon>
        <taxon>Collibacillus</taxon>
    </lineage>
</organism>
<feature type="binding site" evidence="9">
    <location>
        <position position="87"/>
    </location>
    <ligand>
        <name>substrate</name>
    </ligand>
</feature>
<keyword evidence="2 9" id="KW-0808">Transferase</keyword>
<keyword evidence="12" id="KW-1185">Reference proteome</keyword>
<keyword evidence="7 9" id="KW-0173">Coenzyme A biosynthesis</keyword>